<dbReference type="Proteomes" id="UP000183190">
    <property type="component" value="Unassembled WGS sequence"/>
</dbReference>
<gene>
    <name evidence="1" type="ORF">SAMN02910265_00194</name>
</gene>
<evidence type="ECO:0000313" key="1">
    <source>
        <dbReference type="EMBL" id="SEH38038.1"/>
    </source>
</evidence>
<dbReference type="Pfam" id="PF21699">
    <property type="entry name" value="TM1266-like"/>
    <property type="match status" value="1"/>
</dbReference>
<dbReference type="Gene3D" id="3.30.70.1150">
    <property type="entry name" value="ACT-like. Chain A, domain 2"/>
    <property type="match status" value="1"/>
</dbReference>
<accession>A0A1H6HV52</accession>
<dbReference type="InterPro" id="IPR027271">
    <property type="entry name" value="Acetolactate_synth/TF_NikR_C"/>
</dbReference>
<proteinExistence type="predicted"/>
<dbReference type="InterPro" id="IPR023860">
    <property type="entry name" value="FeFe-hyd_TM1266"/>
</dbReference>
<dbReference type="InterPro" id="IPR045865">
    <property type="entry name" value="ACT-like_dom_sf"/>
</dbReference>
<dbReference type="RefSeq" id="WP_074714041.1">
    <property type="nucleotide sequence ID" value="NZ_FNWV01000001.1"/>
</dbReference>
<dbReference type="NCBIfam" id="TIGR03959">
    <property type="entry name" value="hyd_TM1266"/>
    <property type="match status" value="1"/>
</dbReference>
<dbReference type="EMBL" id="FNWV01000001">
    <property type="protein sequence ID" value="SEH38038.1"/>
    <property type="molecule type" value="Genomic_DNA"/>
</dbReference>
<dbReference type="SUPFAM" id="SSF55021">
    <property type="entry name" value="ACT-like"/>
    <property type="match status" value="1"/>
</dbReference>
<protein>
    <submittedName>
        <fullName evidence="1">Putative iron-only hydrogenase system regulator</fullName>
    </submittedName>
</protein>
<organism evidence="1 2">
    <name type="scientific">Ruminococcus flavefaciens</name>
    <dbReference type="NCBI Taxonomy" id="1265"/>
    <lineage>
        <taxon>Bacteria</taxon>
        <taxon>Bacillati</taxon>
        <taxon>Bacillota</taxon>
        <taxon>Clostridia</taxon>
        <taxon>Eubacteriales</taxon>
        <taxon>Oscillospiraceae</taxon>
        <taxon>Ruminococcus</taxon>
    </lineage>
</organism>
<name>A0A1H6HV52_RUMFL</name>
<dbReference type="OrthoDB" id="9796135at2"/>
<sequence>MENKRIAVTAIVIDEQSAAVEVNNVLHDYSDIIIGRMGLPYKARGISLISVALDAEPDVISSLTGRLGQINGVSVKAAISKK</sequence>
<evidence type="ECO:0000313" key="2">
    <source>
        <dbReference type="Proteomes" id="UP000183190"/>
    </source>
</evidence>
<dbReference type="AlphaFoldDB" id="A0A1H6HV52"/>
<reference evidence="1 2" key="1">
    <citation type="submission" date="2016-10" db="EMBL/GenBank/DDBJ databases">
        <authorList>
            <person name="de Groot N.N."/>
        </authorList>
    </citation>
    <scope>NUCLEOTIDE SEQUENCE [LARGE SCALE GENOMIC DNA]</scope>
    <source>
        <strain evidence="1 2">YAD2003</strain>
    </source>
</reference>